<evidence type="ECO:0000313" key="1">
    <source>
        <dbReference type="EMBL" id="PER50114.1"/>
    </source>
</evidence>
<name>A0ABD6S2L9_BACTU</name>
<dbReference type="EMBL" id="NTYF01000083">
    <property type="protein sequence ID" value="PER50114.1"/>
    <property type="molecule type" value="Genomic_DNA"/>
</dbReference>
<gene>
    <name evidence="1" type="ORF">CN495_21775</name>
</gene>
<dbReference type="AlphaFoldDB" id="A0ABD6S2L9"/>
<evidence type="ECO:0000313" key="2">
    <source>
        <dbReference type="Proteomes" id="UP000219897"/>
    </source>
</evidence>
<protein>
    <submittedName>
        <fullName evidence="1">Uncharacterized protein</fullName>
    </submittedName>
</protein>
<dbReference type="RefSeq" id="WP_098222571.1">
    <property type="nucleotide sequence ID" value="NZ_NTVJ01000065.1"/>
</dbReference>
<comment type="caution">
    <text evidence="1">The sequence shown here is derived from an EMBL/GenBank/DDBJ whole genome shotgun (WGS) entry which is preliminary data.</text>
</comment>
<dbReference type="Proteomes" id="UP000219897">
    <property type="component" value="Unassembled WGS sequence"/>
</dbReference>
<proteinExistence type="predicted"/>
<organism evidence="1 2">
    <name type="scientific">Bacillus thuringiensis</name>
    <dbReference type="NCBI Taxonomy" id="1428"/>
    <lineage>
        <taxon>Bacteria</taxon>
        <taxon>Bacillati</taxon>
        <taxon>Bacillota</taxon>
        <taxon>Bacilli</taxon>
        <taxon>Bacillales</taxon>
        <taxon>Bacillaceae</taxon>
        <taxon>Bacillus</taxon>
        <taxon>Bacillus cereus group</taxon>
    </lineage>
</organism>
<accession>A0ABD6S2L9</accession>
<reference evidence="1 2" key="1">
    <citation type="submission" date="2017-09" db="EMBL/GenBank/DDBJ databases">
        <title>Large-scale bioinformatics analysis of Bacillus genomes uncovers conserved roles of natural products in bacterial physiology.</title>
        <authorList>
            <consortium name="Agbiome Team Llc"/>
            <person name="Bleich R.M."/>
            <person name="Kirk G.J."/>
            <person name="Santa Maria K.C."/>
            <person name="Allen S.E."/>
            <person name="Farag S."/>
            <person name="Shank E.A."/>
            <person name="Bowers A."/>
        </authorList>
    </citation>
    <scope>NUCLEOTIDE SEQUENCE [LARGE SCALE GENOMIC DNA]</scope>
    <source>
        <strain evidence="1 2">AFS005140</strain>
    </source>
</reference>
<sequence length="145" mass="16924">MTQRYFLAAKKRLPIGIFGRKETKRVERDKAFLGSELDFAAIVVREIKKTEIPSHLRNPFCVSITPEGGQFKNGCETSLKCLQLLFNYIQDMKDELFTLEFYTAWYGEENNPVSNYSELNFKDLVSPLQLILADREYVLLTKKDW</sequence>